<dbReference type="InterPro" id="IPR011989">
    <property type="entry name" value="ARM-like"/>
</dbReference>
<keyword evidence="5 6" id="KW-0131">Cell cycle</keyword>
<evidence type="ECO:0000313" key="10">
    <source>
        <dbReference type="Proteomes" id="UP000636479"/>
    </source>
</evidence>
<feature type="region of interest" description="Disordered" evidence="7">
    <location>
        <begin position="496"/>
        <end position="549"/>
    </location>
</feature>
<dbReference type="RefSeq" id="XP_037218805.1">
    <property type="nucleotide sequence ID" value="XM_037365563.1"/>
</dbReference>
<name>A0A8H6VZG2_9AGAR</name>
<dbReference type="InterPro" id="IPR024986">
    <property type="entry name" value="Nipped-B_C"/>
</dbReference>
<dbReference type="Pfam" id="PF12830">
    <property type="entry name" value="Nipped-B_C"/>
    <property type="match status" value="1"/>
</dbReference>
<dbReference type="GO" id="GO:0071169">
    <property type="term" value="P:establishment of protein localization to chromatin"/>
    <property type="evidence" value="ECO:0007669"/>
    <property type="project" value="TreeGrafter"/>
</dbReference>
<dbReference type="SUPFAM" id="SSF48371">
    <property type="entry name" value="ARM repeat"/>
    <property type="match status" value="1"/>
</dbReference>
<dbReference type="Proteomes" id="UP000636479">
    <property type="component" value="Unassembled WGS sequence"/>
</dbReference>
<dbReference type="InterPro" id="IPR033031">
    <property type="entry name" value="Scc2/Nipped-B"/>
</dbReference>
<reference evidence="9" key="1">
    <citation type="submission" date="2020-05" db="EMBL/GenBank/DDBJ databases">
        <title>Mycena genomes resolve the evolution of fungal bioluminescence.</title>
        <authorList>
            <person name="Tsai I.J."/>
        </authorList>
    </citation>
    <scope>NUCLEOTIDE SEQUENCE</scope>
    <source>
        <strain evidence="9">171206Taipei</strain>
    </source>
</reference>
<feature type="compositionally biased region" description="Polar residues" evidence="7">
    <location>
        <begin position="196"/>
        <end position="223"/>
    </location>
</feature>
<evidence type="ECO:0000256" key="5">
    <source>
        <dbReference type="ARBA" id="ARBA00023306"/>
    </source>
</evidence>
<dbReference type="CDD" id="cd23958">
    <property type="entry name" value="SCC2"/>
    <property type="match status" value="1"/>
</dbReference>
<dbReference type="GO" id="GO:0140588">
    <property type="term" value="P:chromatin looping"/>
    <property type="evidence" value="ECO:0007669"/>
    <property type="project" value="InterPro"/>
</dbReference>
<dbReference type="PANTHER" id="PTHR21704">
    <property type="entry name" value="NIPPED-B-LIKE PROTEIN DELANGIN SCC2-RELATED"/>
    <property type="match status" value="1"/>
</dbReference>
<dbReference type="GeneID" id="59348079"/>
<gene>
    <name evidence="9" type="ORF">MIND_00891500</name>
</gene>
<dbReference type="GO" id="GO:0061775">
    <property type="term" value="F:cohesin loader activity"/>
    <property type="evidence" value="ECO:0007669"/>
    <property type="project" value="InterPro"/>
</dbReference>
<dbReference type="GO" id="GO:1990414">
    <property type="term" value="P:replication-born double-strand break repair via sister chromatid exchange"/>
    <property type="evidence" value="ECO:0007669"/>
    <property type="project" value="TreeGrafter"/>
</dbReference>
<evidence type="ECO:0000256" key="7">
    <source>
        <dbReference type="SAM" id="MobiDB-lite"/>
    </source>
</evidence>
<dbReference type="GO" id="GO:0003682">
    <property type="term" value="F:chromatin binding"/>
    <property type="evidence" value="ECO:0007669"/>
    <property type="project" value="TreeGrafter"/>
</dbReference>
<feature type="region of interest" description="Disordered" evidence="7">
    <location>
        <begin position="1"/>
        <end position="21"/>
    </location>
</feature>
<dbReference type="Gene3D" id="1.25.10.10">
    <property type="entry name" value="Leucine-rich Repeat Variant"/>
    <property type="match status" value="1"/>
</dbReference>
<feature type="compositionally biased region" description="Polar residues" evidence="7">
    <location>
        <begin position="174"/>
        <end position="189"/>
    </location>
</feature>
<evidence type="ECO:0000256" key="1">
    <source>
        <dbReference type="ARBA" id="ARBA00004123"/>
    </source>
</evidence>
<feature type="compositionally biased region" description="Low complexity" evidence="7">
    <location>
        <begin position="309"/>
        <end position="322"/>
    </location>
</feature>
<evidence type="ECO:0000256" key="3">
    <source>
        <dbReference type="ARBA" id="ARBA00022737"/>
    </source>
</evidence>
<evidence type="ECO:0000259" key="8">
    <source>
        <dbReference type="Pfam" id="PF12830"/>
    </source>
</evidence>
<keyword evidence="10" id="KW-1185">Reference proteome</keyword>
<feature type="region of interest" description="Disordered" evidence="7">
    <location>
        <begin position="148"/>
        <end position="231"/>
    </location>
</feature>
<dbReference type="InterPro" id="IPR016024">
    <property type="entry name" value="ARM-type_fold"/>
</dbReference>
<dbReference type="GO" id="GO:0090694">
    <property type="term" value="C:Scc2-Scc4 cohesin loading complex"/>
    <property type="evidence" value="ECO:0007669"/>
    <property type="project" value="TreeGrafter"/>
</dbReference>
<keyword evidence="3 6" id="KW-0677">Repeat</keyword>
<comment type="caution">
    <text evidence="9">The sequence shown here is derived from an EMBL/GenBank/DDBJ whole genome shotgun (WGS) entry which is preliminary data.</text>
</comment>
<proteinExistence type="inferred from homology"/>
<evidence type="ECO:0000256" key="4">
    <source>
        <dbReference type="ARBA" id="ARBA00023242"/>
    </source>
</evidence>
<dbReference type="PANTHER" id="PTHR21704:SF18">
    <property type="entry name" value="NIPPED-B-LIKE PROTEIN"/>
    <property type="match status" value="1"/>
</dbReference>
<dbReference type="Pfam" id="PF12765">
    <property type="entry name" value="Cohesin_HEAT"/>
    <property type="match status" value="1"/>
</dbReference>
<dbReference type="EMBL" id="JACAZF010000007">
    <property type="protein sequence ID" value="KAF7299417.1"/>
    <property type="molecule type" value="Genomic_DNA"/>
</dbReference>
<comment type="subcellular location">
    <subcellularLocation>
        <location evidence="1 6">Nucleus</location>
    </subcellularLocation>
</comment>
<protein>
    <recommendedName>
        <fullName evidence="6">Sister chromatid cohesion protein</fullName>
    </recommendedName>
</protein>
<evidence type="ECO:0000256" key="6">
    <source>
        <dbReference type="RuleBase" id="RU364107"/>
    </source>
</evidence>
<dbReference type="GO" id="GO:0010468">
    <property type="term" value="P:regulation of gene expression"/>
    <property type="evidence" value="ECO:0007669"/>
    <property type="project" value="InterPro"/>
</dbReference>
<comment type="similarity">
    <text evidence="2 6">Belongs to the SCC2/Nipped-B family.</text>
</comment>
<evidence type="ECO:0000313" key="9">
    <source>
        <dbReference type="EMBL" id="KAF7299417.1"/>
    </source>
</evidence>
<dbReference type="OrthoDB" id="418242at2759"/>
<organism evidence="9 10">
    <name type="scientific">Mycena indigotica</name>
    <dbReference type="NCBI Taxonomy" id="2126181"/>
    <lineage>
        <taxon>Eukaryota</taxon>
        <taxon>Fungi</taxon>
        <taxon>Dikarya</taxon>
        <taxon>Basidiomycota</taxon>
        <taxon>Agaricomycotina</taxon>
        <taxon>Agaricomycetes</taxon>
        <taxon>Agaricomycetidae</taxon>
        <taxon>Agaricales</taxon>
        <taxon>Marasmiineae</taxon>
        <taxon>Mycenaceae</taxon>
        <taxon>Mycena</taxon>
    </lineage>
</organism>
<keyword evidence="4 6" id="KW-0539">Nucleus</keyword>
<sequence>MSGWPATQNSSAAPQSSGEHSAVQSAHSLLSIYPFASANPSTHVTRHLSSLSLSAAPPSAIQPQYYATLPRGRPPPQYTNYPAETIYLASGPHNGDVYWENARNEASNMISAQVEHSYAHPTPWTPTTAQLSTYRSNPFAQAIMHRTNPATAYPTPPPPSTSSSSLANALGPLPSSQQSGSVYRPNQSPAFFDQFIAQNSPGVPDSTTSTHKAATLPQMTTSPSRPPVPTWSGTPLQAAPTIRAITPPPLARKQLVEESPDPLAIQSTHPIITPRKRKSEYALHSPTLKRLNSPHTTPVPITPSSAAGSRASMPATPSSTPSKRFTLDYVAVPPVPYVITPKSSLKFSIRAPVDSPNEFGGYGSEEDRYSPSKVITSARRTGDRDERSSLERLTSLLEDIFEAEDALMPDTDIALLPAEFFSHHTTTDAIHPLLNHTLIRKLIKYISQVAQPGKRHRHSAAVGNTPRAQEKSLADVDTPTLSRILKILERSVKAGEDIDPFPGPPVAASSSPKKPTKKSKPRRRSKSASGDEAEPETVQADDAPAGLTDRDKATLANTLELARDSMLGVECCLTLLSAGRLTKQIYSEELITACLSVVKNQLTKIIYPFVEASVGGAAANEPLQHVLKTGDNRQMLGETYRAITATLPRLTALVNTETVAMSDAIIIQAVYVAIGPFFVVDSSEEAGGKKEKDNPVIRTFGNTAMRALRLDALSLIRAIFANHDDQRDWIIEEILSSLIKLSDTKQKAGNFRLRDGRSIRTVSALLLQLVQTSAHDIRVSSANIAKERQQKIALRRQESFSESQSQVLANEDFLDEQDNAARFSFHPRSFRSDIIQEIRLYKTGLESAHKAAKKIIMFLTQRSGKTKATKNSNEAEYRAIFDNFMSDMLAVLFWPEFPAASVILNIASRFMLTSLEDIKSAQTDNNAVKTMALDHLGVVAARIRSTTLKCEADPITKKPLQPLDDLVANLDLKGLERLLASHRDVVAHLSKRSSEEQAYDSARELHAATFGQELAIALRRLDDLISHPDEEEDLVLRDSAQLTTFGNKVKSALHAVWKEQPADVFDAGSQEEALRIDRTSEAIGTIQTLRNSFNPILNVILGALDAPPIFIRTKALKALGQIVTSDPTILGEANVRRAIESHLIDSSPAVRDAAVELIGKYMIDSPEVAGNYYTKIADRMADTGLSVRKRVIKLLKQYYTVIHDIETRTDICKRLVMRMVDEDDTVKDLAIKTIEELWFPLPLQSALKSRGSVSNPVSQEQPPLQTKVAVIMGTAACFTDRQSPLEDILHQIISTSENLHARYAEICEVLIEALVDATDLPGFITQTVINCVRTIYLFTAAYPAVFSHSHASTLLSFLKAKPTSQEEQTTNEYVLKIFRASIPHMPKTAFKFGQDLQSILQPMVVKPPSLSGLNDAVACMCTVVQCLTHDFVRLVALLKSCNSCIPDLIQRSIRVSSASDDLRQLAMIVVITALVCEHADFDKIREENPAIATDLDSINPTGSVIDSVFDSFVKLYKKFTDPALRIRLLSCLGKAQRITFRVVFTQSLGKGCLFRAQPTLMTTTPSAELMDEIFASSDEDRRGRLLKMFQEFLISEADKHAAKQKDTSAIKSKVKADVNMDELVGNTDGFADSGVSSAVVQRYMAHILEAALSRNSAIQVAAVDVLTFTIKQGLAHPLQSFPVIVALETSPNPVLSGRATALHGLLHQKHSSLLNTRHIQSARASFDYQRTIDPAHVHGYRDGTALLGRWYALVREKRQTRQEFLKLLAKVFHPARADEATQDEVDFVRYMAENFASFEYKTQEEVITVIKDLTAILSVEGMRVLEIISPSHLISQLRGDIAMEVDHGAPQSRTPLMRASVIIGIVMLLKAHLKAMYSLSEEKCSKFVMNKKSAVGDRPATPKHRNAISWDRLPFATAPILTSDDCEAQKEKFLAVWNEDGVTAEPQDEFQ</sequence>
<dbReference type="InterPro" id="IPR026003">
    <property type="entry name" value="Cohesin_HEAT"/>
</dbReference>
<feature type="region of interest" description="Disordered" evidence="7">
    <location>
        <begin position="285"/>
        <end position="323"/>
    </location>
</feature>
<evidence type="ECO:0000256" key="2">
    <source>
        <dbReference type="ARBA" id="ARBA00009252"/>
    </source>
</evidence>
<accession>A0A8H6VZG2</accession>
<dbReference type="GO" id="GO:0034087">
    <property type="term" value="P:establishment of mitotic sister chromatid cohesion"/>
    <property type="evidence" value="ECO:0007669"/>
    <property type="project" value="TreeGrafter"/>
</dbReference>
<feature type="domain" description="Sister chromatid cohesion C-terminal" evidence="8">
    <location>
        <begin position="1636"/>
        <end position="1815"/>
    </location>
</feature>
<feature type="region of interest" description="Disordered" evidence="7">
    <location>
        <begin position="452"/>
        <end position="475"/>
    </location>
</feature>
<feature type="compositionally biased region" description="Basic residues" evidence="7">
    <location>
        <begin position="514"/>
        <end position="526"/>
    </location>
</feature>